<feature type="binding site" evidence="11">
    <location>
        <position position="244"/>
    </location>
    <ligand>
        <name>beta-D-galactose</name>
        <dbReference type="ChEBI" id="CHEBI:27667"/>
    </ligand>
</feature>
<comment type="function">
    <text evidence="8">Mutarotase that catalyzes the interconversion of beta-D-galactose and alpha-D-galactose during galactose metabolism. Beta-D-galactose is metabolized in the liver into glucose 1-phosphate, the primary metabolic fuel, by the action of four enzymes that constitute the Leloir pathway: GALM, GALK1 (galactokinase), GALT (galactose-1-phosphate uridylyltransferase) and GALE (UDP-galactose-4'-epimerase). Involved in the maintenance of the equilibrium between the beta- and alpha-anomers of galactose, therefore ensuring a sufficient supply of the alpha-anomer for GALK1. Also active on D-glucose although shows a preference for galactose over glucose.</text>
</comment>
<gene>
    <name evidence="13" type="primary">GALM</name>
</gene>
<feature type="active site" description="Proton donor" evidence="10">
    <location>
        <position position="175"/>
    </location>
</feature>
<feature type="binding site" evidence="12">
    <location>
        <begin position="78"/>
        <end position="79"/>
    </location>
    <ligand>
        <name>beta-D-galactose</name>
        <dbReference type="ChEBI" id="CHEBI:27667"/>
    </ligand>
</feature>
<evidence type="ECO:0000256" key="12">
    <source>
        <dbReference type="PIRSR" id="PIRSR005096-3"/>
    </source>
</evidence>
<dbReference type="SUPFAM" id="SSF74650">
    <property type="entry name" value="Galactose mutarotase-like"/>
    <property type="match status" value="1"/>
</dbReference>
<dbReference type="UniPathway" id="UPA00242"/>
<dbReference type="GO" id="GO:0004034">
    <property type="term" value="F:aldose 1-epimerase activity"/>
    <property type="evidence" value="ECO:0007669"/>
    <property type="project" value="UniProtKB-EC"/>
</dbReference>
<dbReference type="UniPathway" id="UPA00214"/>
<evidence type="ECO:0000256" key="3">
    <source>
        <dbReference type="ARBA" id="ARBA00004947"/>
    </source>
</evidence>
<keyword evidence="6 9" id="KW-0413">Isomerase</keyword>
<name>C1BQS7_CALRO</name>
<dbReference type="InterPro" id="IPR008183">
    <property type="entry name" value="Aldose_1/G6P_1-epimerase"/>
</dbReference>
<keyword evidence="7 9" id="KW-0119">Carbohydrate metabolism</keyword>
<evidence type="ECO:0000256" key="11">
    <source>
        <dbReference type="PIRSR" id="PIRSR005096-2"/>
    </source>
</evidence>
<dbReference type="PIRSF" id="PIRSF005096">
    <property type="entry name" value="GALM"/>
    <property type="match status" value="1"/>
</dbReference>
<organism evidence="13">
    <name type="scientific">Caligus rogercresseyi</name>
    <name type="common">Sea louse</name>
    <dbReference type="NCBI Taxonomy" id="217165"/>
    <lineage>
        <taxon>Eukaryota</taxon>
        <taxon>Metazoa</taxon>
        <taxon>Ecdysozoa</taxon>
        <taxon>Arthropoda</taxon>
        <taxon>Crustacea</taxon>
        <taxon>Multicrustacea</taxon>
        <taxon>Hexanauplia</taxon>
        <taxon>Copepoda</taxon>
        <taxon>Siphonostomatoida</taxon>
        <taxon>Caligidae</taxon>
        <taxon>Caligus</taxon>
    </lineage>
</organism>
<dbReference type="PANTHER" id="PTHR10091:SF0">
    <property type="entry name" value="GALACTOSE MUTAROTASE"/>
    <property type="match status" value="1"/>
</dbReference>
<dbReference type="InterPro" id="IPR015443">
    <property type="entry name" value="Aldose_1-epimerase"/>
</dbReference>
<evidence type="ECO:0000313" key="13">
    <source>
        <dbReference type="EMBL" id="ACO11380.1"/>
    </source>
</evidence>
<dbReference type="NCBIfam" id="NF008277">
    <property type="entry name" value="PRK11055.1"/>
    <property type="match status" value="1"/>
</dbReference>
<dbReference type="InterPro" id="IPR014718">
    <property type="entry name" value="GH-type_carb-bd"/>
</dbReference>
<dbReference type="Gene3D" id="2.70.98.10">
    <property type="match status" value="1"/>
</dbReference>
<dbReference type="InterPro" id="IPR047215">
    <property type="entry name" value="Galactose_mutarotase-like"/>
</dbReference>
<feature type="binding site" evidence="12">
    <location>
        <begin position="175"/>
        <end position="177"/>
    </location>
    <ligand>
        <name>beta-D-galactose</name>
        <dbReference type="ChEBI" id="CHEBI:27667"/>
    </ligand>
</feature>
<dbReference type="GO" id="GO:0006006">
    <property type="term" value="P:glucose metabolic process"/>
    <property type="evidence" value="ECO:0007669"/>
    <property type="project" value="TreeGrafter"/>
</dbReference>
<reference evidence="13" key="1">
    <citation type="submission" date="2009-03" db="EMBL/GenBank/DDBJ databases">
        <title>Caligus rogercresseyi ESTs and full-length cDNAs.</title>
        <authorList>
            <person name="Yasuike M."/>
            <person name="von Schalburg K."/>
            <person name="Cooper G."/>
            <person name="Leong J."/>
            <person name="Jones S.R.M."/>
            <person name="Koop B.F."/>
        </authorList>
    </citation>
    <scope>NUCLEOTIDE SEQUENCE</scope>
    <source>
        <tissue evidence="13">Whole body</tissue>
    </source>
</reference>
<evidence type="ECO:0000256" key="10">
    <source>
        <dbReference type="PIRSR" id="PIRSR005096-1"/>
    </source>
</evidence>
<evidence type="ECO:0000256" key="6">
    <source>
        <dbReference type="ARBA" id="ARBA00023235"/>
    </source>
</evidence>
<protein>
    <recommendedName>
        <fullName evidence="9">Aldose 1-epimerase</fullName>
        <ecNumber evidence="9">5.1.3.3</ecNumber>
    </recommendedName>
</protein>
<evidence type="ECO:0000256" key="9">
    <source>
        <dbReference type="PIRNR" id="PIRNR005096"/>
    </source>
</evidence>
<dbReference type="Pfam" id="PF01263">
    <property type="entry name" value="Aldose_epim"/>
    <property type="match status" value="1"/>
</dbReference>
<comment type="pathway">
    <text evidence="4 9">Carbohydrate metabolism; hexose metabolism.</text>
</comment>
<comment type="pathway">
    <text evidence="3">Carbohydrate metabolism; galactose metabolism.</text>
</comment>
<dbReference type="EMBL" id="BT076956">
    <property type="protein sequence ID" value="ACO11380.1"/>
    <property type="molecule type" value="mRNA"/>
</dbReference>
<feature type="active site" description="Proton acceptor" evidence="10">
    <location>
        <position position="309"/>
    </location>
</feature>
<accession>C1BQS7</accession>
<comment type="catalytic activity">
    <reaction evidence="2">
        <text>alpha-D-galactose = beta-D-galactose</text>
        <dbReference type="Rhea" id="RHEA:28675"/>
        <dbReference type="ChEBI" id="CHEBI:27667"/>
        <dbReference type="ChEBI" id="CHEBI:28061"/>
        <dbReference type="EC" id="5.1.3.3"/>
    </reaction>
    <physiologicalReaction direction="right-to-left" evidence="2">
        <dbReference type="Rhea" id="RHEA:28677"/>
    </physiologicalReaction>
</comment>
<dbReference type="InterPro" id="IPR018052">
    <property type="entry name" value="Ald1_epimerase_CS"/>
</dbReference>
<dbReference type="PANTHER" id="PTHR10091">
    <property type="entry name" value="ALDOSE-1-EPIMERASE"/>
    <property type="match status" value="1"/>
</dbReference>
<evidence type="ECO:0000256" key="1">
    <source>
        <dbReference type="ARBA" id="ARBA00001614"/>
    </source>
</evidence>
<dbReference type="GO" id="GO:0033499">
    <property type="term" value="P:galactose catabolic process via UDP-galactose, Leloir pathway"/>
    <property type="evidence" value="ECO:0007669"/>
    <property type="project" value="TreeGrafter"/>
</dbReference>
<dbReference type="GO" id="GO:0030246">
    <property type="term" value="F:carbohydrate binding"/>
    <property type="evidence" value="ECO:0007669"/>
    <property type="project" value="InterPro"/>
</dbReference>
<sequence>MLEEFGRNTDGDTVYRARLKNSNGMIVDILNYGATIQKILVPSETRGHVDVCLGYDDMNGYLSPSNPYMGACIGRVCNRICGGKFILGGHSFFLHQNEQNNSLHGGQKGFDKHLWEMVQVLESRVHLSHSSPHGDEGYPARVNVKASIELTDLNELIIQYSALSDRDTPLNLTNHAYFNLGGEDSGEKGLFEHDVAIFAEEYTPVNEQTKIPTGVIQSVGETLFDLRKELNLSKVLHQSDSLYDHNFVLGSEDLKLAARVMHHPSGRGLECWTNQLGLQFYTGNHLGNAPTLQGKSGKPYENYGGFCLEAQNYPDAVNQRNFPSCILGANDKYENRTIYKFIF</sequence>
<evidence type="ECO:0000256" key="2">
    <source>
        <dbReference type="ARBA" id="ARBA00001712"/>
    </source>
</evidence>
<dbReference type="AlphaFoldDB" id="C1BQS7"/>
<dbReference type="EC" id="5.1.3.3" evidence="9"/>
<comment type="catalytic activity">
    <reaction evidence="1 9">
        <text>alpha-D-glucose = beta-D-glucose</text>
        <dbReference type="Rhea" id="RHEA:10264"/>
        <dbReference type="ChEBI" id="CHEBI:15903"/>
        <dbReference type="ChEBI" id="CHEBI:17925"/>
        <dbReference type="EC" id="5.1.3.3"/>
    </reaction>
</comment>
<dbReference type="InterPro" id="IPR011013">
    <property type="entry name" value="Gal_mutarotase_sf_dom"/>
</dbReference>
<evidence type="ECO:0000256" key="4">
    <source>
        <dbReference type="ARBA" id="ARBA00005028"/>
    </source>
</evidence>
<evidence type="ECO:0000256" key="7">
    <source>
        <dbReference type="ARBA" id="ARBA00023277"/>
    </source>
</evidence>
<comment type="similarity">
    <text evidence="5 9">Belongs to the aldose epimerase family.</text>
</comment>
<evidence type="ECO:0000256" key="8">
    <source>
        <dbReference type="ARBA" id="ARBA00045743"/>
    </source>
</evidence>
<dbReference type="CDD" id="cd09019">
    <property type="entry name" value="galactose_mutarotase_like"/>
    <property type="match status" value="1"/>
</dbReference>
<dbReference type="PROSITE" id="PS00545">
    <property type="entry name" value="ALDOSE_1_EPIMERASE"/>
    <property type="match status" value="1"/>
</dbReference>
<proteinExistence type="evidence at transcript level"/>
<evidence type="ECO:0000256" key="5">
    <source>
        <dbReference type="ARBA" id="ARBA00006206"/>
    </source>
</evidence>